<evidence type="ECO:0000313" key="5">
    <source>
        <dbReference type="EMBL" id="ODM92484.1"/>
    </source>
</evidence>
<keyword evidence="1 2" id="KW-1015">Disulfide bond</keyword>
<evidence type="ECO:0000256" key="2">
    <source>
        <dbReference type="PROSITE-ProRule" id="PRU00076"/>
    </source>
</evidence>
<dbReference type="InterPro" id="IPR000742">
    <property type="entry name" value="EGF"/>
</dbReference>
<dbReference type="EMBL" id="LJIJ01001217">
    <property type="protein sequence ID" value="ODM92484.1"/>
    <property type="molecule type" value="Genomic_DNA"/>
</dbReference>
<feature type="disulfide bond" evidence="2">
    <location>
        <begin position="93"/>
        <end position="102"/>
    </location>
</feature>
<dbReference type="CDD" id="cd00054">
    <property type="entry name" value="EGF_CA"/>
    <property type="match status" value="1"/>
</dbReference>
<organism evidence="5 6">
    <name type="scientific">Orchesella cincta</name>
    <name type="common">Springtail</name>
    <name type="synonym">Podura cincta</name>
    <dbReference type="NCBI Taxonomy" id="48709"/>
    <lineage>
        <taxon>Eukaryota</taxon>
        <taxon>Metazoa</taxon>
        <taxon>Ecdysozoa</taxon>
        <taxon>Arthropoda</taxon>
        <taxon>Hexapoda</taxon>
        <taxon>Collembola</taxon>
        <taxon>Entomobryomorpha</taxon>
        <taxon>Entomobryoidea</taxon>
        <taxon>Orchesellidae</taxon>
        <taxon>Orchesellinae</taxon>
        <taxon>Orchesella</taxon>
    </lineage>
</organism>
<dbReference type="PROSITE" id="PS00022">
    <property type="entry name" value="EGF_1"/>
    <property type="match status" value="1"/>
</dbReference>
<sequence>MPTICSRPCGAGRCVKPNLCLCDGGTISTQCSTSSGRGSDGRPGSKPEGGNNGIIGTGSNGGGLTSSGGSSSSQSCQITCLNGGTCINNKCICRAGYQGEYCGELMYSNCIAYLLQRFVESLASTEVVALDQIVVHVFMDLLADAVKLQYYATSGFTFSKVAC</sequence>
<feature type="region of interest" description="Disordered" evidence="3">
    <location>
        <begin position="30"/>
        <end position="53"/>
    </location>
</feature>
<dbReference type="PROSITE" id="PS01186">
    <property type="entry name" value="EGF_2"/>
    <property type="match status" value="1"/>
</dbReference>
<evidence type="ECO:0000259" key="4">
    <source>
        <dbReference type="PROSITE" id="PS50026"/>
    </source>
</evidence>
<dbReference type="PROSITE" id="PS50026">
    <property type="entry name" value="EGF_3"/>
    <property type="match status" value="1"/>
</dbReference>
<evidence type="ECO:0000256" key="1">
    <source>
        <dbReference type="ARBA" id="ARBA00023157"/>
    </source>
</evidence>
<dbReference type="Pfam" id="PF07974">
    <property type="entry name" value="EGF_2"/>
    <property type="match status" value="1"/>
</dbReference>
<dbReference type="Proteomes" id="UP000094527">
    <property type="component" value="Unassembled WGS sequence"/>
</dbReference>
<evidence type="ECO:0000313" key="6">
    <source>
        <dbReference type="Proteomes" id="UP000094527"/>
    </source>
</evidence>
<dbReference type="OrthoDB" id="7693112at2759"/>
<comment type="caution">
    <text evidence="2">Lacks conserved residue(s) required for the propagation of feature annotation.</text>
</comment>
<dbReference type="Gene3D" id="2.10.25.10">
    <property type="entry name" value="Laminin"/>
    <property type="match status" value="2"/>
</dbReference>
<dbReference type="InterPro" id="IPR013111">
    <property type="entry name" value="EGF_extracell"/>
</dbReference>
<dbReference type="AlphaFoldDB" id="A0A1D2MI16"/>
<feature type="disulfide bond" evidence="2">
    <location>
        <begin position="76"/>
        <end position="86"/>
    </location>
</feature>
<accession>A0A1D2MI16</accession>
<reference evidence="5 6" key="1">
    <citation type="journal article" date="2016" name="Genome Biol. Evol.">
        <title>Gene Family Evolution Reflects Adaptation to Soil Environmental Stressors in the Genome of the Collembolan Orchesella cincta.</title>
        <authorList>
            <person name="Faddeeva-Vakhrusheva A."/>
            <person name="Derks M.F."/>
            <person name="Anvar S.Y."/>
            <person name="Agamennone V."/>
            <person name="Suring W."/>
            <person name="Smit S."/>
            <person name="van Straalen N.M."/>
            <person name="Roelofs D."/>
        </authorList>
    </citation>
    <scope>NUCLEOTIDE SEQUENCE [LARGE SCALE GENOMIC DNA]</scope>
    <source>
        <tissue evidence="5">Mixed pool</tissue>
    </source>
</reference>
<evidence type="ECO:0000256" key="3">
    <source>
        <dbReference type="SAM" id="MobiDB-lite"/>
    </source>
</evidence>
<dbReference type="STRING" id="48709.A0A1D2MI16"/>
<proteinExistence type="predicted"/>
<dbReference type="SMART" id="SM00181">
    <property type="entry name" value="EGF"/>
    <property type="match status" value="2"/>
</dbReference>
<name>A0A1D2MI16_ORCCI</name>
<feature type="domain" description="EGF-like" evidence="4">
    <location>
        <begin position="72"/>
        <end position="103"/>
    </location>
</feature>
<keyword evidence="6" id="KW-1185">Reference proteome</keyword>
<keyword evidence="2" id="KW-0245">EGF-like domain</keyword>
<comment type="caution">
    <text evidence="5">The sequence shown here is derived from an EMBL/GenBank/DDBJ whole genome shotgun (WGS) entry which is preliminary data.</text>
</comment>
<protein>
    <submittedName>
        <fullName evidence="5">Fibrillin-2</fullName>
    </submittedName>
</protein>
<gene>
    <name evidence="5" type="ORF">Ocin01_14197</name>
</gene>